<accession>A0A077LSX8</accession>
<evidence type="ECO:0000256" key="1">
    <source>
        <dbReference type="ARBA" id="ARBA00022491"/>
    </source>
</evidence>
<dbReference type="SUPFAM" id="SSF46689">
    <property type="entry name" value="Homeodomain-like"/>
    <property type="match status" value="1"/>
</dbReference>
<keyword evidence="4" id="KW-0804">Transcription</keyword>
<keyword evidence="1" id="KW-0678">Repressor</keyword>
<evidence type="ECO:0000256" key="4">
    <source>
        <dbReference type="ARBA" id="ARBA00023163"/>
    </source>
</evidence>
<dbReference type="RefSeq" id="WP_048553088.1">
    <property type="nucleotide sequence ID" value="NZ_HF570958.1"/>
</dbReference>
<evidence type="ECO:0000313" key="9">
    <source>
        <dbReference type="Proteomes" id="UP000035721"/>
    </source>
</evidence>
<dbReference type="Pfam" id="PF00440">
    <property type="entry name" value="TetR_N"/>
    <property type="match status" value="1"/>
</dbReference>
<dbReference type="InterPro" id="IPR036271">
    <property type="entry name" value="Tet_transcr_reg_TetR-rel_C_sf"/>
</dbReference>
<dbReference type="AlphaFoldDB" id="A0A077LSX8"/>
<dbReference type="PROSITE" id="PS01081">
    <property type="entry name" value="HTH_TETR_1"/>
    <property type="match status" value="1"/>
</dbReference>
<dbReference type="OrthoDB" id="7252896at2"/>
<evidence type="ECO:0000256" key="3">
    <source>
        <dbReference type="ARBA" id="ARBA00023125"/>
    </source>
</evidence>
<proteinExistence type="predicted"/>
<feature type="domain" description="HTH tetR-type" evidence="7">
    <location>
        <begin position="31"/>
        <end position="91"/>
    </location>
</feature>
<organism evidence="8 9">
    <name type="scientific">Nostocoides japonicum T1-X7</name>
    <dbReference type="NCBI Taxonomy" id="1194083"/>
    <lineage>
        <taxon>Bacteria</taxon>
        <taxon>Bacillati</taxon>
        <taxon>Actinomycetota</taxon>
        <taxon>Actinomycetes</taxon>
        <taxon>Micrococcales</taxon>
        <taxon>Intrasporangiaceae</taxon>
        <taxon>Nostocoides</taxon>
    </lineage>
</organism>
<dbReference type="STRING" id="1194083.BN12_1200012"/>
<dbReference type="PANTHER" id="PTHR30055:SF175">
    <property type="entry name" value="HTH-TYPE TRANSCRIPTIONAL REPRESSOR KSTR2"/>
    <property type="match status" value="1"/>
</dbReference>
<dbReference type="PANTHER" id="PTHR30055">
    <property type="entry name" value="HTH-TYPE TRANSCRIPTIONAL REGULATOR RUTR"/>
    <property type="match status" value="1"/>
</dbReference>
<dbReference type="PROSITE" id="PS50977">
    <property type="entry name" value="HTH_TETR_2"/>
    <property type="match status" value="1"/>
</dbReference>
<dbReference type="InterPro" id="IPR050109">
    <property type="entry name" value="HTH-type_TetR-like_transc_reg"/>
</dbReference>
<evidence type="ECO:0000256" key="5">
    <source>
        <dbReference type="PROSITE-ProRule" id="PRU00335"/>
    </source>
</evidence>
<evidence type="ECO:0000256" key="2">
    <source>
        <dbReference type="ARBA" id="ARBA00023015"/>
    </source>
</evidence>
<dbReference type="GO" id="GO:0000976">
    <property type="term" value="F:transcription cis-regulatory region binding"/>
    <property type="evidence" value="ECO:0007669"/>
    <property type="project" value="TreeGrafter"/>
</dbReference>
<feature type="region of interest" description="Disordered" evidence="6">
    <location>
        <begin position="1"/>
        <end position="31"/>
    </location>
</feature>
<dbReference type="GO" id="GO:0003700">
    <property type="term" value="F:DNA-binding transcription factor activity"/>
    <property type="evidence" value="ECO:0007669"/>
    <property type="project" value="TreeGrafter"/>
</dbReference>
<dbReference type="Pfam" id="PF17932">
    <property type="entry name" value="TetR_C_24"/>
    <property type="match status" value="1"/>
</dbReference>
<keyword evidence="9" id="KW-1185">Reference proteome</keyword>
<dbReference type="Gene3D" id="1.10.357.10">
    <property type="entry name" value="Tetracycline Repressor, domain 2"/>
    <property type="match status" value="1"/>
</dbReference>
<dbReference type="Gene3D" id="1.10.10.60">
    <property type="entry name" value="Homeodomain-like"/>
    <property type="match status" value="1"/>
</dbReference>
<protein>
    <submittedName>
        <fullName evidence="8">Putative tetR transcriptional regulator</fullName>
    </submittedName>
</protein>
<dbReference type="SUPFAM" id="SSF48498">
    <property type="entry name" value="Tetracyclin repressor-like, C-terminal domain"/>
    <property type="match status" value="1"/>
</dbReference>
<sequence>MTVDAPALDPPGTRPSGGRRKGRTPSTVDGRTVPERLLDHARILFAEKGFEGTSVQDVVAAAGVTKGAMYHYFNSKDDLLYEIYGTVLRMQMERLETFIAQEAPVEERLRAASADVVVTALENVESVAVFFRSLHLLSVDKQAEVRRERRRYHEAYRGLIIEGQRTGLFREDISPDLAVDYFFGCVHHAPVWWHADGPLSPGEIGDTFSRLFLDSLTAR</sequence>
<dbReference type="PRINTS" id="PR00455">
    <property type="entry name" value="HTHTETR"/>
</dbReference>
<dbReference type="Proteomes" id="UP000035721">
    <property type="component" value="Unassembled WGS sequence"/>
</dbReference>
<dbReference type="InterPro" id="IPR009057">
    <property type="entry name" value="Homeodomain-like_sf"/>
</dbReference>
<keyword evidence="2" id="KW-0805">Transcription regulation</keyword>
<evidence type="ECO:0000259" key="7">
    <source>
        <dbReference type="PROSITE" id="PS50977"/>
    </source>
</evidence>
<feature type="DNA-binding region" description="H-T-H motif" evidence="5">
    <location>
        <begin position="54"/>
        <end position="73"/>
    </location>
</feature>
<comment type="caution">
    <text evidence="8">The sequence shown here is derived from an EMBL/GenBank/DDBJ whole genome shotgun (WGS) entry which is preliminary data.</text>
</comment>
<reference evidence="8 9" key="1">
    <citation type="journal article" date="2013" name="ISME J.">
        <title>A metabolic model for members of the genus Tetrasphaera involved in enhanced biological phosphorus removal.</title>
        <authorList>
            <person name="Kristiansen R."/>
            <person name="Nguyen H.T.T."/>
            <person name="Saunders A.M."/>
            <person name="Nielsen J.L."/>
            <person name="Wimmer R."/>
            <person name="Le V.Q."/>
            <person name="McIlroy S.J."/>
            <person name="Petrovski S."/>
            <person name="Seviour R.J."/>
            <person name="Calteau A."/>
            <person name="Nielsen K.L."/>
            <person name="Nielsen P.H."/>
        </authorList>
    </citation>
    <scope>NUCLEOTIDE SEQUENCE [LARGE SCALE GENOMIC DNA]</scope>
    <source>
        <strain evidence="8 9">T1-X7</strain>
    </source>
</reference>
<evidence type="ECO:0000256" key="6">
    <source>
        <dbReference type="SAM" id="MobiDB-lite"/>
    </source>
</evidence>
<evidence type="ECO:0000313" key="8">
    <source>
        <dbReference type="EMBL" id="CCH76358.1"/>
    </source>
</evidence>
<name>A0A077LSX8_9MICO</name>
<dbReference type="InterPro" id="IPR041490">
    <property type="entry name" value="KstR2_TetR_C"/>
</dbReference>
<dbReference type="EMBL" id="CAJB01000025">
    <property type="protein sequence ID" value="CCH76358.1"/>
    <property type="molecule type" value="Genomic_DNA"/>
</dbReference>
<dbReference type="InterPro" id="IPR023772">
    <property type="entry name" value="DNA-bd_HTH_TetR-type_CS"/>
</dbReference>
<dbReference type="InterPro" id="IPR001647">
    <property type="entry name" value="HTH_TetR"/>
</dbReference>
<gene>
    <name evidence="8" type="ORF">BN12_1200012</name>
</gene>
<keyword evidence="3 5" id="KW-0238">DNA-binding</keyword>